<keyword evidence="1" id="KW-0472">Membrane</keyword>
<evidence type="ECO:0000256" key="1">
    <source>
        <dbReference type="SAM" id="Phobius"/>
    </source>
</evidence>
<dbReference type="EMBL" id="SGPJ01000045">
    <property type="protein sequence ID" value="THH00590.1"/>
    <property type="molecule type" value="Genomic_DNA"/>
</dbReference>
<feature type="transmembrane region" description="Helical" evidence="1">
    <location>
        <begin position="49"/>
        <end position="72"/>
    </location>
</feature>
<evidence type="ECO:0000313" key="4">
    <source>
        <dbReference type="Proteomes" id="UP000309038"/>
    </source>
</evidence>
<dbReference type="Pfam" id="PF20151">
    <property type="entry name" value="DUF6533"/>
    <property type="match status" value="1"/>
</dbReference>
<dbReference type="Proteomes" id="UP000309038">
    <property type="component" value="Unassembled WGS sequence"/>
</dbReference>
<name>A0A4S4KUA3_9APHY</name>
<feature type="transmembrane region" description="Helical" evidence="1">
    <location>
        <begin position="20"/>
        <end position="37"/>
    </location>
</feature>
<accession>A0A4S4KUA3</accession>
<proteinExistence type="predicted"/>
<evidence type="ECO:0000259" key="2">
    <source>
        <dbReference type="Pfam" id="PF20151"/>
    </source>
</evidence>
<gene>
    <name evidence="3" type="ORF">EW026_g1968</name>
</gene>
<dbReference type="AlphaFoldDB" id="A0A4S4KUA3"/>
<feature type="domain" description="DUF6533" evidence="2">
    <location>
        <begin position="22"/>
        <end position="65"/>
    </location>
</feature>
<sequence length="78" mass="8925">MGSSKSATIEEARALMVDEFVIYAMMALVSYEYLLTIRQEISMIWRRKHTAVTWLFVSNRYLMLASFIIAVATASPQT</sequence>
<evidence type="ECO:0000313" key="3">
    <source>
        <dbReference type="EMBL" id="THH00590.1"/>
    </source>
</evidence>
<comment type="caution">
    <text evidence="3">The sequence shown here is derived from an EMBL/GenBank/DDBJ whole genome shotgun (WGS) entry which is preliminary data.</text>
</comment>
<keyword evidence="4" id="KW-1185">Reference proteome</keyword>
<dbReference type="InterPro" id="IPR045340">
    <property type="entry name" value="DUF6533"/>
</dbReference>
<reference evidence="3 4" key="1">
    <citation type="submission" date="2019-02" db="EMBL/GenBank/DDBJ databases">
        <title>Genome sequencing of the rare red list fungi Phlebia centrifuga.</title>
        <authorList>
            <person name="Buettner E."/>
            <person name="Kellner H."/>
        </authorList>
    </citation>
    <scope>NUCLEOTIDE SEQUENCE [LARGE SCALE GENOMIC DNA]</scope>
    <source>
        <strain evidence="3 4">DSM 108282</strain>
    </source>
</reference>
<organism evidence="3 4">
    <name type="scientific">Hermanssonia centrifuga</name>
    <dbReference type="NCBI Taxonomy" id="98765"/>
    <lineage>
        <taxon>Eukaryota</taxon>
        <taxon>Fungi</taxon>
        <taxon>Dikarya</taxon>
        <taxon>Basidiomycota</taxon>
        <taxon>Agaricomycotina</taxon>
        <taxon>Agaricomycetes</taxon>
        <taxon>Polyporales</taxon>
        <taxon>Meruliaceae</taxon>
        <taxon>Hermanssonia</taxon>
    </lineage>
</organism>
<keyword evidence="1" id="KW-1133">Transmembrane helix</keyword>
<protein>
    <recommendedName>
        <fullName evidence="2">DUF6533 domain-containing protein</fullName>
    </recommendedName>
</protein>
<keyword evidence="1" id="KW-0812">Transmembrane</keyword>